<evidence type="ECO:0000256" key="1">
    <source>
        <dbReference type="ARBA" id="ARBA00004651"/>
    </source>
</evidence>
<evidence type="ECO:0000256" key="3">
    <source>
        <dbReference type="ARBA" id="ARBA00022606"/>
    </source>
</evidence>
<keyword evidence="8" id="KW-0675">Receptor</keyword>
<proteinExistence type="predicted"/>
<dbReference type="AlphaFoldDB" id="A0A6L2PP67"/>
<feature type="transmembrane region" description="Helical" evidence="10">
    <location>
        <begin position="362"/>
        <end position="382"/>
    </location>
</feature>
<feature type="transmembrane region" description="Helical" evidence="10">
    <location>
        <begin position="139"/>
        <end position="157"/>
    </location>
</feature>
<dbReference type="Proteomes" id="UP000502823">
    <property type="component" value="Unassembled WGS sequence"/>
</dbReference>
<dbReference type="GO" id="GO:0005886">
    <property type="term" value="C:plasma membrane"/>
    <property type="evidence" value="ECO:0007669"/>
    <property type="project" value="UniProtKB-SubCell"/>
</dbReference>
<protein>
    <recommendedName>
        <fullName evidence="13">Odorant receptor</fullName>
    </recommendedName>
</protein>
<dbReference type="GO" id="GO:0004984">
    <property type="term" value="F:olfactory receptor activity"/>
    <property type="evidence" value="ECO:0007669"/>
    <property type="project" value="InterPro"/>
</dbReference>
<dbReference type="EMBL" id="BLKM01011153">
    <property type="protein sequence ID" value="GFG32338.1"/>
    <property type="molecule type" value="Genomic_DNA"/>
</dbReference>
<evidence type="ECO:0000256" key="2">
    <source>
        <dbReference type="ARBA" id="ARBA00022475"/>
    </source>
</evidence>
<dbReference type="OrthoDB" id="8189294at2759"/>
<evidence type="ECO:0000313" key="11">
    <source>
        <dbReference type="EMBL" id="GFG32338.1"/>
    </source>
</evidence>
<dbReference type="GO" id="GO:0007165">
    <property type="term" value="P:signal transduction"/>
    <property type="evidence" value="ECO:0007669"/>
    <property type="project" value="UniProtKB-KW"/>
</dbReference>
<reference evidence="12" key="1">
    <citation type="submission" date="2020-01" db="EMBL/GenBank/DDBJ databases">
        <title>Draft genome sequence of the Termite Coptotermes fromosanus.</title>
        <authorList>
            <person name="Itakura S."/>
            <person name="Yosikawa Y."/>
            <person name="Umezawa K."/>
        </authorList>
    </citation>
    <scope>NUCLEOTIDE SEQUENCE [LARGE SCALE GENOMIC DNA]</scope>
</reference>
<name>A0A6L2PP67_COPFO</name>
<evidence type="ECO:0000256" key="4">
    <source>
        <dbReference type="ARBA" id="ARBA00022692"/>
    </source>
</evidence>
<keyword evidence="9" id="KW-0807">Transducer</keyword>
<keyword evidence="7 10" id="KW-0472">Membrane</keyword>
<keyword evidence="12" id="KW-1185">Reference proteome</keyword>
<accession>A0A6L2PP67</accession>
<gene>
    <name evidence="11" type="ORF">Cfor_11979</name>
</gene>
<evidence type="ECO:0000256" key="6">
    <source>
        <dbReference type="ARBA" id="ARBA00022989"/>
    </source>
</evidence>
<evidence type="ECO:0000256" key="8">
    <source>
        <dbReference type="ARBA" id="ARBA00023170"/>
    </source>
</evidence>
<evidence type="ECO:0008006" key="13">
    <source>
        <dbReference type="Google" id="ProtNLM"/>
    </source>
</evidence>
<keyword evidence="6 10" id="KW-1133">Transmembrane helix</keyword>
<comment type="subcellular location">
    <subcellularLocation>
        <location evidence="1">Cell membrane</location>
        <topology evidence="1">Multi-pass membrane protein</topology>
    </subcellularLocation>
</comment>
<evidence type="ECO:0000256" key="9">
    <source>
        <dbReference type="ARBA" id="ARBA00023224"/>
    </source>
</evidence>
<organism evidence="11 12">
    <name type="scientific">Coptotermes formosanus</name>
    <name type="common">Formosan subterranean termite</name>
    <dbReference type="NCBI Taxonomy" id="36987"/>
    <lineage>
        <taxon>Eukaryota</taxon>
        <taxon>Metazoa</taxon>
        <taxon>Ecdysozoa</taxon>
        <taxon>Arthropoda</taxon>
        <taxon>Hexapoda</taxon>
        <taxon>Insecta</taxon>
        <taxon>Pterygota</taxon>
        <taxon>Neoptera</taxon>
        <taxon>Polyneoptera</taxon>
        <taxon>Dictyoptera</taxon>
        <taxon>Blattodea</taxon>
        <taxon>Blattoidea</taxon>
        <taxon>Termitoidae</taxon>
        <taxon>Rhinotermitidae</taxon>
        <taxon>Coptotermes</taxon>
    </lineage>
</organism>
<keyword evidence="4 10" id="KW-0812">Transmembrane</keyword>
<dbReference type="PANTHER" id="PTHR21137">
    <property type="entry name" value="ODORANT RECEPTOR"/>
    <property type="match status" value="1"/>
</dbReference>
<dbReference type="PANTHER" id="PTHR21137:SF35">
    <property type="entry name" value="ODORANT RECEPTOR 19A-RELATED"/>
    <property type="match status" value="1"/>
</dbReference>
<dbReference type="Pfam" id="PF02949">
    <property type="entry name" value="7tm_6"/>
    <property type="match status" value="1"/>
</dbReference>
<comment type="caution">
    <text evidence="11">The sequence shown here is derived from an EMBL/GenBank/DDBJ whole genome shotgun (WGS) entry which is preliminary data.</text>
</comment>
<feature type="transmembrane region" description="Helical" evidence="10">
    <location>
        <begin position="394"/>
        <end position="413"/>
    </location>
</feature>
<dbReference type="InParanoid" id="A0A6L2PP67"/>
<feature type="transmembrane region" description="Helical" evidence="10">
    <location>
        <begin position="47"/>
        <end position="65"/>
    </location>
</feature>
<evidence type="ECO:0000256" key="10">
    <source>
        <dbReference type="SAM" id="Phobius"/>
    </source>
</evidence>
<keyword evidence="5" id="KW-0552">Olfaction</keyword>
<evidence type="ECO:0000256" key="7">
    <source>
        <dbReference type="ARBA" id="ARBA00023136"/>
    </source>
</evidence>
<keyword evidence="2" id="KW-1003">Cell membrane</keyword>
<dbReference type="InterPro" id="IPR004117">
    <property type="entry name" value="7tm6_olfct_rcpt"/>
</dbReference>
<dbReference type="GO" id="GO:0005549">
    <property type="term" value="F:odorant binding"/>
    <property type="evidence" value="ECO:0007669"/>
    <property type="project" value="InterPro"/>
</dbReference>
<sequence length="491" mass="56066">MKEAGKLLEPKHCVDVNLVLLKWGAVYPFDDFSSSAWANILYKCYKIFNVTLFLFVSVLMPGYFLDKDYSLEEAIEVASIVLTQVRSGMKLMTFVLYRKEIQNLIKALYKNFYLRGKELDARESRIVHEAIKNGRTVSIGYFTLVFITVVSMLLHPLTSTSTDMNEEGTLNHTAGPHRILPFKLWFPKWDATNSPKYEIEYVGQIMITTLEGWFVGSTDAFSATVMILVGCQFDLLCNSLKNINKDACLKSGTEAHENRSGSYSKRTVILDKSSTFRVKAERTGNKSRNNMSDSVCLNKWDENTFHDTDMDFDWKEDNQRPPTAKFYEQTERAAITYIKECIRYHQSLLTYVADVNKCFSTMFFILFLTASLLLCLLGFQVIVVPPKGLKFARVVLHSLCTVFELAFFCWFGSEVMQKSENVYQAAYGCEWQNHSTGLKRLICMIIMRAQHPAAVQAGFFGDLCLPTYSSLMTNAYSYMALLRKLNEGDDA</sequence>
<evidence type="ECO:0000256" key="5">
    <source>
        <dbReference type="ARBA" id="ARBA00022725"/>
    </source>
</evidence>
<dbReference type="FunCoup" id="A0A6L2PP67">
    <property type="interactions" value="36"/>
</dbReference>
<evidence type="ECO:0000313" key="12">
    <source>
        <dbReference type="Proteomes" id="UP000502823"/>
    </source>
</evidence>
<keyword evidence="3" id="KW-0716">Sensory transduction</keyword>